<dbReference type="GO" id="GO:0022857">
    <property type="term" value="F:transmembrane transporter activity"/>
    <property type="evidence" value="ECO:0007669"/>
    <property type="project" value="InterPro"/>
</dbReference>
<evidence type="ECO:0000256" key="5">
    <source>
        <dbReference type="ARBA" id="ARBA00023136"/>
    </source>
</evidence>
<keyword evidence="9" id="KW-1185">Reference proteome</keyword>
<keyword evidence="4 6" id="KW-1133">Transmembrane helix</keyword>
<feature type="transmembrane region" description="Helical" evidence="6">
    <location>
        <begin position="430"/>
        <end position="451"/>
    </location>
</feature>
<feature type="transmembrane region" description="Helical" evidence="6">
    <location>
        <begin position="463"/>
        <end position="485"/>
    </location>
</feature>
<evidence type="ECO:0000256" key="6">
    <source>
        <dbReference type="SAM" id="Phobius"/>
    </source>
</evidence>
<dbReference type="SUPFAM" id="SSF103473">
    <property type="entry name" value="MFS general substrate transporter"/>
    <property type="match status" value="1"/>
</dbReference>
<organism evidence="8 9">
    <name type="scientific">Stomoxys calcitrans</name>
    <name type="common">Stable fly</name>
    <name type="synonym">Conops calcitrans</name>
    <dbReference type="NCBI Taxonomy" id="35570"/>
    <lineage>
        <taxon>Eukaryota</taxon>
        <taxon>Metazoa</taxon>
        <taxon>Ecdysozoa</taxon>
        <taxon>Arthropoda</taxon>
        <taxon>Hexapoda</taxon>
        <taxon>Insecta</taxon>
        <taxon>Pterygota</taxon>
        <taxon>Neoptera</taxon>
        <taxon>Endopterygota</taxon>
        <taxon>Diptera</taxon>
        <taxon>Brachycera</taxon>
        <taxon>Muscomorpha</taxon>
        <taxon>Muscoidea</taxon>
        <taxon>Muscidae</taxon>
        <taxon>Stomoxys</taxon>
    </lineage>
</organism>
<keyword evidence="5 6" id="KW-0472">Membrane</keyword>
<feature type="transmembrane region" description="Helical" evidence="6">
    <location>
        <begin position="118"/>
        <end position="138"/>
    </location>
</feature>
<dbReference type="GO" id="GO:0016020">
    <property type="term" value="C:membrane"/>
    <property type="evidence" value="ECO:0007669"/>
    <property type="project" value="UniProtKB-SubCell"/>
</dbReference>
<evidence type="ECO:0000313" key="9">
    <source>
        <dbReference type="Proteomes" id="UP000095300"/>
    </source>
</evidence>
<gene>
    <name evidence="8" type="primary">106089657</name>
</gene>
<reference evidence="8" key="1">
    <citation type="submission" date="2020-05" db="UniProtKB">
        <authorList>
            <consortium name="EnsemblMetazoa"/>
        </authorList>
    </citation>
    <scope>IDENTIFICATION</scope>
    <source>
        <strain evidence="8">USDA</strain>
    </source>
</reference>
<sequence length="527" mass="58545">MENGGFVMELEDSKKADKQTESDVVASTPTHTFEEAVSLVPVGKFHYYMLLVGGLCFMTVMVEVTCVSIILPSMKCDLVSTVAEQGMLASSGFLGIVLSSHAMGFFADTWGRIKTLRAALAFAAISSLISAFSVNIWMMIFFRFLTGFLISGGQACVFSLTGEFHGNKSRTKHVTLLSGFLPLSIMYLPTLAAFVLPIRIETVIFGMKFSSWRLLLISNCVPSLLALFGLFLMPETPKYVLIQGQHDRALEILRWMFVKNTGKPVSEYPVRHITIQNNGANLANITGIKDAVKLVWNQTAPLFYRERCLHTINICIIQFVVLGIAQGIFMWFPTLLNEMVSTKDFPVDVCNTLSNMDPTTNLHSDICNGIVDLFPFMVIAAVGGAFTFFYLFFSFTIDMIGKKNLILTWIIIATICVALLHWITNFYVNIVLLTFTMSVGNVGGLISTISMEFFPTNINAMGMCFVMMMGRIGAVVGSNVLGLLLFDYCELTMWVILGIYAVVFFMSCFLPVSKYEQRNKVVHATSN</sequence>
<keyword evidence="3 6" id="KW-0812">Transmembrane</keyword>
<feature type="transmembrane region" description="Helical" evidence="6">
    <location>
        <begin position="212"/>
        <end position="233"/>
    </location>
</feature>
<feature type="transmembrane region" description="Helical" evidence="6">
    <location>
        <begin position="312"/>
        <end position="332"/>
    </location>
</feature>
<dbReference type="STRING" id="35570.A0A1I8P8J6"/>
<dbReference type="Gene3D" id="1.20.1250.20">
    <property type="entry name" value="MFS general substrate transporter like domains"/>
    <property type="match status" value="1"/>
</dbReference>
<feature type="domain" description="Major facilitator superfamily (MFS) profile" evidence="7">
    <location>
        <begin position="49"/>
        <end position="516"/>
    </location>
</feature>
<evidence type="ECO:0000313" key="8">
    <source>
        <dbReference type="EnsemblMetazoa" id="SCAU005813-PA"/>
    </source>
</evidence>
<feature type="transmembrane region" description="Helical" evidence="6">
    <location>
        <begin position="491"/>
        <end position="510"/>
    </location>
</feature>
<feature type="transmembrane region" description="Helical" evidence="6">
    <location>
        <begin position="86"/>
        <end position="106"/>
    </location>
</feature>
<feature type="transmembrane region" description="Helical" evidence="6">
    <location>
        <begin position="405"/>
        <end position="424"/>
    </location>
</feature>
<dbReference type="OrthoDB" id="10262656at2759"/>
<dbReference type="AlphaFoldDB" id="A0A1I8P8J6"/>
<dbReference type="Proteomes" id="UP000095300">
    <property type="component" value="Unassembled WGS sequence"/>
</dbReference>
<name>A0A1I8P8J6_STOCA</name>
<evidence type="ECO:0000256" key="4">
    <source>
        <dbReference type="ARBA" id="ARBA00022989"/>
    </source>
</evidence>
<dbReference type="PANTHER" id="PTHR23511:SF35">
    <property type="entry name" value="MAJOR FACILITATOR SUPERFAMILY (MFS) PROFILE DOMAIN-CONTAINING PROTEIN"/>
    <property type="match status" value="1"/>
</dbReference>
<keyword evidence="2" id="KW-0813">Transport</keyword>
<dbReference type="InterPro" id="IPR020846">
    <property type="entry name" value="MFS_dom"/>
</dbReference>
<feature type="transmembrane region" description="Helical" evidence="6">
    <location>
        <begin position="174"/>
        <end position="200"/>
    </location>
</feature>
<dbReference type="PANTHER" id="PTHR23511">
    <property type="entry name" value="SYNAPTIC VESICLE GLYCOPROTEIN 2"/>
    <property type="match status" value="1"/>
</dbReference>
<dbReference type="VEuPathDB" id="VectorBase:SCAU005813"/>
<dbReference type="InterPro" id="IPR011701">
    <property type="entry name" value="MFS"/>
</dbReference>
<comment type="subcellular location">
    <subcellularLocation>
        <location evidence="1">Membrane</location>
        <topology evidence="1">Multi-pass membrane protein</topology>
    </subcellularLocation>
</comment>
<protein>
    <recommendedName>
        <fullName evidence="7">Major facilitator superfamily (MFS) profile domain-containing protein</fullName>
    </recommendedName>
</protein>
<feature type="transmembrane region" description="Helical" evidence="6">
    <location>
        <begin position="373"/>
        <end position="393"/>
    </location>
</feature>
<dbReference type="Pfam" id="PF07690">
    <property type="entry name" value="MFS_1"/>
    <property type="match status" value="1"/>
</dbReference>
<evidence type="ECO:0000256" key="1">
    <source>
        <dbReference type="ARBA" id="ARBA00004141"/>
    </source>
</evidence>
<accession>A0A1I8P8J6</accession>
<evidence type="ECO:0000256" key="2">
    <source>
        <dbReference type="ARBA" id="ARBA00022448"/>
    </source>
</evidence>
<proteinExistence type="predicted"/>
<evidence type="ECO:0000256" key="3">
    <source>
        <dbReference type="ARBA" id="ARBA00022692"/>
    </source>
</evidence>
<dbReference type="KEGG" id="scac:106089657"/>
<feature type="transmembrane region" description="Helical" evidence="6">
    <location>
        <begin position="47"/>
        <end position="74"/>
    </location>
</feature>
<evidence type="ECO:0000259" key="7">
    <source>
        <dbReference type="PROSITE" id="PS50850"/>
    </source>
</evidence>
<dbReference type="EnsemblMetazoa" id="SCAU005813-RA">
    <property type="protein sequence ID" value="SCAU005813-PA"/>
    <property type="gene ID" value="SCAU005813"/>
</dbReference>
<feature type="transmembrane region" description="Helical" evidence="6">
    <location>
        <begin position="144"/>
        <end position="162"/>
    </location>
</feature>
<dbReference type="InterPro" id="IPR036259">
    <property type="entry name" value="MFS_trans_sf"/>
</dbReference>
<dbReference type="PROSITE" id="PS50850">
    <property type="entry name" value="MFS"/>
    <property type="match status" value="1"/>
</dbReference>